<evidence type="ECO:0000313" key="3">
    <source>
        <dbReference type="Proteomes" id="UP000297527"/>
    </source>
</evidence>
<dbReference type="EMBL" id="PQXN01000265">
    <property type="protein sequence ID" value="TGO47698.1"/>
    <property type="molecule type" value="Genomic_DNA"/>
</dbReference>
<feature type="region of interest" description="Disordered" evidence="1">
    <location>
        <begin position="341"/>
        <end position="363"/>
    </location>
</feature>
<keyword evidence="3" id="KW-1185">Reference proteome</keyword>
<dbReference type="AlphaFoldDB" id="A0A4Z1HEY1"/>
<sequence length="473" mass="53636">MASSSSTSNRSSHRQAQRTDASIPQQIKELAFNVRGSAIEDGFPNRGVKTVICATEKRVSQYTEMKARIQKGEISLLRDSSDFTDREMGMPEAGMARYLIVGYVVLEDDEKKKHDHGEVKKMKPILVVTEVTAELNEGGQMRYWALMQPQNSICTLCSVKADNVYFLWEFRDFATSVRDRRKNWGNLVAQAAHRPDLLDEPSQRQVEFKRGKQTKLVFEPKISLANHLLLLSQSFLETPNDAILKDMEAALYDAVDDLQMRPSHGSENLRSFCELERDITKEEAQAVVLEVERYWPEINGLTWEIVRTVKRGLIQSGMELQYRLLRALLAEATSVFCGSGDIEDRDGDEKMEEGETPQGSEFGSKVEKILQTAERMIPLPTSTQSLLNKSDRTIIGAIAVKLKEISKAFAEGDKELLDHCGDCALEQYSIYDIWGKYAEAVDTDPSKMAFMTIVRRLMMHLLRKNRGGERHGR</sequence>
<evidence type="ECO:0000256" key="1">
    <source>
        <dbReference type="SAM" id="MobiDB-lite"/>
    </source>
</evidence>
<feature type="compositionally biased region" description="Low complexity" evidence="1">
    <location>
        <begin position="1"/>
        <end position="10"/>
    </location>
</feature>
<reference evidence="2 3" key="1">
    <citation type="submission" date="2017-12" db="EMBL/GenBank/DDBJ databases">
        <title>Comparative genomics of Botrytis spp.</title>
        <authorList>
            <person name="Valero-Jimenez C.A."/>
            <person name="Tapia P."/>
            <person name="Veloso J."/>
            <person name="Silva-Moreno E."/>
            <person name="Staats M."/>
            <person name="Valdes J.H."/>
            <person name="Van Kan J.A.L."/>
        </authorList>
    </citation>
    <scope>NUCLEOTIDE SEQUENCE [LARGE SCALE GENOMIC DNA]</scope>
    <source>
        <strain evidence="2 3">MUCL11595</strain>
    </source>
</reference>
<feature type="region of interest" description="Disordered" evidence="1">
    <location>
        <begin position="1"/>
        <end position="24"/>
    </location>
</feature>
<feature type="compositionally biased region" description="Acidic residues" evidence="1">
    <location>
        <begin position="341"/>
        <end position="355"/>
    </location>
</feature>
<name>A0A4Z1HEY1_9HELO</name>
<accession>A0A4Z1HEY1</accession>
<protein>
    <submittedName>
        <fullName evidence="2">Uncharacterized protein</fullName>
    </submittedName>
</protein>
<proteinExistence type="predicted"/>
<gene>
    <name evidence="2" type="ORF">BCON_0266g00030</name>
</gene>
<comment type="caution">
    <text evidence="2">The sequence shown here is derived from an EMBL/GenBank/DDBJ whole genome shotgun (WGS) entry which is preliminary data.</text>
</comment>
<evidence type="ECO:0000313" key="2">
    <source>
        <dbReference type="EMBL" id="TGO47698.1"/>
    </source>
</evidence>
<dbReference type="Proteomes" id="UP000297527">
    <property type="component" value="Unassembled WGS sequence"/>
</dbReference>
<organism evidence="2 3">
    <name type="scientific">Botryotinia convoluta</name>
    <dbReference type="NCBI Taxonomy" id="54673"/>
    <lineage>
        <taxon>Eukaryota</taxon>
        <taxon>Fungi</taxon>
        <taxon>Dikarya</taxon>
        <taxon>Ascomycota</taxon>
        <taxon>Pezizomycotina</taxon>
        <taxon>Leotiomycetes</taxon>
        <taxon>Helotiales</taxon>
        <taxon>Sclerotiniaceae</taxon>
        <taxon>Botryotinia</taxon>
    </lineage>
</organism>
<dbReference type="OrthoDB" id="3551813at2759"/>